<gene>
    <name evidence="2" type="ORF">DIS07_00780</name>
</gene>
<dbReference type="Proteomes" id="UP000245670">
    <property type="component" value="Unassembled WGS sequence"/>
</dbReference>
<keyword evidence="3" id="KW-1185">Reference proteome</keyword>
<reference evidence="2 3" key="1">
    <citation type="submission" date="2018-05" db="EMBL/GenBank/DDBJ databases">
        <title>Polaribacter aquimarinus sp. nov., isolated from sediment in a sediment of sea.</title>
        <authorList>
            <person name="Lu D."/>
        </authorList>
    </citation>
    <scope>NUCLEOTIDE SEQUENCE [LARGE SCALE GENOMIC DNA]</scope>
    <source>
        <strain evidence="2 3">ZY113</strain>
    </source>
</reference>
<dbReference type="SUPFAM" id="SSF51735">
    <property type="entry name" value="NAD(P)-binding Rossmann-fold domains"/>
    <property type="match status" value="1"/>
</dbReference>
<dbReference type="InterPro" id="IPR003781">
    <property type="entry name" value="CoA-bd"/>
</dbReference>
<accession>A0A2U2JDI0</accession>
<feature type="domain" description="CoA-binding" evidence="1">
    <location>
        <begin position="5"/>
        <end position="114"/>
    </location>
</feature>
<protein>
    <submittedName>
        <fullName evidence="2">CoA-binding protein</fullName>
    </submittedName>
</protein>
<sequence length="123" mass="14241">MKNVTLVLGASLKEVRYSNIAIRRLRSKEIPVVAVGFRTGAVADVKIETEKIQFQNIETVTLYLNPKRQVEYYHYIINLKPRRVIFNPGTENFEFIKLLKENGIESEVACTLVLLSTNQYYKM</sequence>
<evidence type="ECO:0000313" key="2">
    <source>
        <dbReference type="EMBL" id="PWG06398.1"/>
    </source>
</evidence>
<dbReference type="InterPro" id="IPR036291">
    <property type="entry name" value="NAD(P)-bd_dom_sf"/>
</dbReference>
<organism evidence="2 3">
    <name type="scientific">Polaribacter aquimarinus</name>
    <dbReference type="NCBI Taxonomy" id="2100726"/>
    <lineage>
        <taxon>Bacteria</taxon>
        <taxon>Pseudomonadati</taxon>
        <taxon>Bacteroidota</taxon>
        <taxon>Flavobacteriia</taxon>
        <taxon>Flavobacteriales</taxon>
        <taxon>Flavobacteriaceae</taxon>
    </lineage>
</organism>
<dbReference type="EMBL" id="QFFG01000001">
    <property type="protein sequence ID" value="PWG06398.1"/>
    <property type="molecule type" value="Genomic_DNA"/>
</dbReference>
<dbReference type="Pfam" id="PF13380">
    <property type="entry name" value="CoA_binding_2"/>
    <property type="match status" value="1"/>
</dbReference>
<comment type="caution">
    <text evidence="2">The sequence shown here is derived from an EMBL/GenBank/DDBJ whole genome shotgun (WGS) entry which is preliminary data.</text>
</comment>
<evidence type="ECO:0000259" key="1">
    <source>
        <dbReference type="Pfam" id="PF13380"/>
    </source>
</evidence>
<dbReference type="AlphaFoldDB" id="A0A2U2JDI0"/>
<proteinExistence type="predicted"/>
<evidence type="ECO:0000313" key="3">
    <source>
        <dbReference type="Proteomes" id="UP000245670"/>
    </source>
</evidence>
<dbReference type="RefSeq" id="WP_109403314.1">
    <property type="nucleotide sequence ID" value="NZ_QFFG01000001.1"/>
</dbReference>
<dbReference type="Gene3D" id="3.40.50.720">
    <property type="entry name" value="NAD(P)-binding Rossmann-like Domain"/>
    <property type="match status" value="1"/>
</dbReference>
<dbReference type="OrthoDB" id="708726at2"/>
<name>A0A2U2JDI0_9FLAO</name>